<gene>
    <name evidence="1" type="ORF">PCOR1329_LOCUS59746</name>
</gene>
<organism evidence="1 2">
    <name type="scientific">Prorocentrum cordatum</name>
    <dbReference type="NCBI Taxonomy" id="2364126"/>
    <lineage>
        <taxon>Eukaryota</taxon>
        <taxon>Sar</taxon>
        <taxon>Alveolata</taxon>
        <taxon>Dinophyceae</taxon>
        <taxon>Prorocentrales</taxon>
        <taxon>Prorocentraceae</taxon>
        <taxon>Prorocentrum</taxon>
    </lineage>
</organism>
<dbReference type="Proteomes" id="UP001189429">
    <property type="component" value="Unassembled WGS sequence"/>
</dbReference>
<comment type="caution">
    <text evidence="1">The sequence shown here is derived from an EMBL/GenBank/DDBJ whole genome shotgun (WGS) entry which is preliminary data.</text>
</comment>
<proteinExistence type="predicted"/>
<dbReference type="EMBL" id="CAUYUJ010017460">
    <property type="protein sequence ID" value="CAK0874996.1"/>
    <property type="molecule type" value="Genomic_DNA"/>
</dbReference>
<reference evidence="1" key="1">
    <citation type="submission" date="2023-10" db="EMBL/GenBank/DDBJ databases">
        <authorList>
            <person name="Chen Y."/>
            <person name="Shah S."/>
            <person name="Dougan E. K."/>
            <person name="Thang M."/>
            <person name="Chan C."/>
        </authorList>
    </citation>
    <scope>NUCLEOTIDE SEQUENCE [LARGE SCALE GENOMIC DNA]</scope>
</reference>
<evidence type="ECO:0000313" key="2">
    <source>
        <dbReference type="Proteomes" id="UP001189429"/>
    </source>
</evidence>
<name>A0ABN9VNP0_9DINO</name>
<evidence type="ECO:0000313" key="1">
    <source>
        <dbReference type="EMBL" id="CAK0874996.1"/>
    </source>
</evidence>
<sequence>VGVNRSAPVGHYSDGAPRTKKDSLTAFYWSNCISKQRHLITAVRKSGLRGCGCRGVCTIDGAMQ</sequence>
<feature type="non-terminal residue" evidence="1">
    <location>
        <position position="64"/>
    </location>
</feature>
<protein>
    <submittedName>
        <fullName evidence="1">Uncharacterized protein</fullName>
    </submittedName>
</protein>
<accession>A0ABN9VNP0</accession>
<feature type="non-terminal residue" evidence="1">
    <location>
        <position position="1"/>
    </location>
</feature>
<keyword evidence="2" id="KW-1185">Reference proteome</keyword>